<dbReference type="Proteomes" id="UP000257109">
    <property type="component" value="Unassembled WGS sequence"/>
</dbReference>
<accession>A0A371EUT9</accession>
<organism evidence="2 3">
    <name type="scientific">Mucuna pruriens</name>
    <name type="common">Velvet bean</name>
    <name type="synonym">Dolichos pruriens</name>
    <dbReference type="NCBI Taxonomy" id="157652"/>
    <lineage>
        <taxon>Eukaryota</taxon>
        <taxon>Viridiplantae</taxon>
        <taxon>Streptophyta</taxon>
        <taxon>Embryophyta</taxon>
        <taxon>Tracheophyta</taxon>
        <taxon>Spermatophyta</taxon>
        <taxon>Magnoliopsida</taxon>
        <taxon>eudicotyledons</taxon>
        <taxon>Gunneridae</taxon>
        <taxon>Pentapetalae</taxon>
        <taxon>rosids</taxon>
        <taxon>fabids</taxon>
        <taxon>Fabales</taxon>
        <taxon>Fabaceae</taxon>
        <taxon>Papilionoideae</taxon>
        <taxon>50 kb inversion clade</taxon>
        <taxon>NPAAA clade</taxon>
        <taxon>indigoferoid/millettioid clade</taxon>
        <taxon>Phaseoleae</taxon>
        <taxon>Mucuna</taxon>
    </lineage>
</organism>
<evidence type="ECO:0000313" key="2">
    <source>
        <dbReference type="EMBL" id="RDX69835.1"/>
    </source>
</evidence>
<evidence type="ECO:0000259" key="1">
    <source>
        <dbReference type="Pfam" id="PF07727"/>
    </source>
</evidence>
<gene>
    <name evidence="2" type="ORF">CR513_50993</name>
</gene>
<feature type="domain" description="Reverse transcriptase Ty1/copia-type" evidence="1">
    <location>
        <begin position="31"/>
        <end position="116"/>
    </location>
</feature>
<keyword evidence="3" id="KW-1185">Reference proteome</keyword>
<dbReference type="EMBL" id="QJKJ01011945">
    <property type="protein sequence ID" value="RDX69835.1"/>
    <property type="molecule type" value="Genomic_DNA"/>
</dbReference>
<dbReference type="InterPro" id="IPR013103">
    <property type="entry name" value="RVT_2"/>
</dbReference>
<evidence type="ECO:0000313" key="3">
    <source>
        <dbReference type="Proteomes" id="UP000257109"/>
    </source>
</evidence>
<comment type="caution">
    <text evidence="2">The sequence shown here is derived from an EMBL/GenBank/DDBJ whole genome shotgun (WGS) entry which is preliminary data.</text>
</comment>
<reference evidence="2" key="1">
    <citation type="submission" date="2018-05" db="EMBL/GenBank/DDBJ databases">
        <title>Draft genome of Mucuna pruriens seed.</title>
        <authorList>
            <person name="Nnadi N.E."/>
            <person name="Vos R."/>
            <person name="Hasami M.H."/>
            <person name="Devisetty U.K."/>
            <person name="Aguiy J.C."/>
        </authorList>
    </citation>
    <scope>NUCLEOTIDE SEQUENCE [LARGE SCALE GENOMIC DNA]</scope>
    <source>
        <strain evidence="2">JCA_2017</strain>
    </source>
</reference>
<dbReference type="AlphaFoldDB" id="A0A371EUT9"/>
<name>A0A371EUT9_MUCPR</name>
<feature type="non-terminal residue" evidence="2">
    <location>
        <position position="1"/>
    </location>
</feature>
<dbReference type="Pfam" id="PF07727">
    <property type="entry name" value="RVT_2"/>
    <property type="match status" value="1"/>
</dbReference>
<sequence length="149" mass="17147">MVSNMLPDNGILSSIKSLPNMVSRQILLMIMYIYHKFSMSKYIFLVLYVNDILVVSTDICLLHETKRLITINLKIKDLRKAYFVLVVQILRNLSQESYINQVLYRFNMEDNKPGDILIAKGDKFKVGSLIYAQMCTCLDIGFVVGVLDK</sequence>
<dbReference type="OrthoDB" id="414945at2759"/>
<protein>
    <recommendedName>
        <fullName evidence="1">Reverse transcriptase Ty1/copia-type domain-containing protein</fullName>
    </recommendedName>
</protein>
<proteinExistence type="predicted"/>